<dbReference type="GO" id="GO:0009307">
    <property type="term" value="P:DNA restriction-modification system"/>
    <property type="evidence" value="ECO:0007669"/>
    <property type="project" value="UniProtKB-KW"/>
</dbReference>
<evidence type="ECO:0000256" key="3">
    <source>
        <dbReference type="ARBA" id="ARBA00022603"/>
    </source>
</evidence>
<keyword evidence="5" id="KW-0949">S-adenosyl-L-methionine</keyword>
<evidence type="ECO:0000256" key="8">
    <source>
        <dbReference type="SAM" id="MobiDB-lite"/>
    </source>
</evidence>
<dbReference type="EMBL" id="BBSC01000001">
    <property type="protein sequence ID" value="GAM73633.1"/>
    <property type="molecule type" value="Genomic_DNA"/>
</dbReference>
<dbReference type="Pfam" id="PF02384">
    <property type="entry name" value="N6_Mtase"/>
    <property type="match status" value="1"/>
</dbReference>
<evidence type="ECO:0000256" key="7">
    <source>
        <dbReference type="ARBA" id="ARBA00047942"/>
    </source>
</evidence>
<dbReference type="InterPro" id="IPR038333">
    <property type="entry name" value="T1MK-like_N_sf"/>
</dbReference>
<dbReference type="InterPro" id="IPR022749">
    <property type="entry name" value="D12N6_MeTrfase_N"/>
</dbReference>
<evidence type="ECO:0000313" key="11">
    <source>
        <dbReference type="EMBL" id="GAM73633.1"/>
    </source>
</evidence>
<accession>A0A0B8QEM5</accession>
<protein>
    <recommendedName>
        <fullName evidence="2">site-specific DNA-methyltransferase (adenine-specific)</fullName>
        <ecNumber evidence="2">2.1.1.72</ecNumber>
    </recommendedName>
</protein>
<evidence type="ECO:0000256" key="2">
    <source>
        <dbReference type="ARBA" id="ARBA00011900"/>
    </source>
</evidence>
<comment type="caution">
    <text evidence="11">The sequence shown here is derived from an EMBL/GenBank/DDBJ whole genome shotgun (WGS) entry which is preliminary data.</text>
</comment>
<dbReference type="GO" id="GO:0009007">
    <property type="term" value="F:site-specific DNA-methyltransferase (adenine-specific) activity"/>
    <property type="evidence" value="ECO:0007669"/>
    <property type="project" value="UniProtKB-EC"/>
</dbReference>
<dbReference type="STRING" id="1481914.JCM19241_3088"/>
<dbReference type="PRINTS" id="PR00507">
    <property type="entry name" value="N12N6MTFRASE"/>
</dbReference>
<dbReference type="GO" id="GO:0008170">
    <property type="term" value="F:N-methyltransferase activity"/>
    <property type="evidence" value="ECO:0007669"/>
    <property type="project" value="InterPro"/>
</dbReference>
<evidence type="ECO:0000259" key="10">
    <source>
        <dbReference type="Pfam" id="PF12161"/>
    </source>
</evidence>
<dbReference type="PANTHER" id="PTHR42933:SF3">
    <property type="entry name" value="TYPE I RESTRICTION ENZYME MJAVIII METHYLASE SUBUNIT"/>
    <property type="match status" value="1"/>
</dbReference>
<dbReference type="InterPro" id="IPR029063">
    <property type="entry name" value="SAM-dependent_MTases_sf"/>
</dbReference>
<comment type="catalytic activity">
    <reaction evidence="7">
        <text>a 2'-deoxyadenosine in DNA + S-adenosyl-L-methionine = an N(6)-methyl-2'-deoxyadenosine in DNA + S-adenosyl-L-homocysteine + H(+)</text>
        <dbReference type="Rhea" id="RHEA:15197"/>
        <dbReference type="Rhea" id="RHEA-COMP:12418"/>
        <dbReference type="Rhea" id="RHEA-COMP:12419"/>
        <dbReference type="ChEBI" id="CHEBI:15378"/>
        <dbReference type="ChEBI" id="CHEBI:57856"/>
        <dbReference type="ChEBI" id="CHEBI:59789"/>
        <dbReference type="ChEBI" id="CHEBI:90615"/>
        <dbReference type="ChEBI" id="CHEBI:90616"/>
        <dbReference type="EC" id="2.1.1.72"/>
    </reaction>
</comment>
<comment type="similarity">
    <text evidence="1">Belongs to the N(4)/N(6)-methyltransferase family.</text>
</comment>
<evidence type="ECO:0000256" key="5">
    <source>
        <dbReference type="ARBA" id="ARBA00022691"/>
    </source>
</evidence>
<dbReference type="PANTHER" id="PTHR42933">
    <property type="entry name" value="SLR6095 PROTEIN"/>
    <property type="match status" value="1"/>
</dbReference>
<keyword evidence="6" id="KW-0680">Restriction system</keyword>
<dbReference type="AlphaFoldDB" id="A0A0B8QEM5"/>
<dbReference type="PROSITE" id="PS00092">
    <property type="entry name" value="N6_MTASE"/>
    <property type="match status" value="1"/>
</dbReference>
<gene>
    <name evidence="11" type="ORF">JCM19241_3088</name>
</gene>
<keyword evidence="3 11" id="KW-0489">Methyltransferase</keyword>
<dbReference type="GO" id="GO:0032259">
    <property type="term" value="P:methylation"/>
    <property type="evidence" value="ECO:0007669"/>
    <property type="project" value="UniProtKB-KW"/>
</dbReference>
<feature type="domain" description="DNA methylase adenine-specific" evidence="9">
    <location>
        <begin position="138"/>
        <end position="433"/>
    </location>
</feature>
<proteinExistence type="inferred from homology"/>
<keyword evidence="4 11" id="KW-0808">Transferase</keyword>
<evidence type="ECO:0000256" key="4">
    <source>
        <dbReference type="ARBA" id="ARBA00022679"/>
    </source>
</evidence>
<dbReference type="Pfam" id="PF12161">
    <property type="entry name" value="HsdM_N"/>
    <property type="match status" value="1"/>
</dbReference>
<organism evidence="11 12">
    <name type="scientific">Vibrio ishigakensis</name>
    <dbReference type="NCBI Taxonomy" id="1481914"/>
    <lineage>
        <taxon>Bacteria</taxon>
        <taxon>Pseudomonadati</taxon>
        <taxon>Pseudomonadota</taxon>
        <taxon>Gammaproteobacteria</taxon>
        <taxon>Vibrionales</taxon>
        <taxon>Vibrionaceae</taxon>
        <taxon>Vibrio</taxon>
    </lineage>
</organism>
<dbReference type="SUPFAM" id="SSF53335">
    <property type="entry name" value="S-adenosyl-L-methionine-dependent methyltransferases"/>
    <property type="match status" value="1"/>
</dbReference>
<dbReference type="Proteomes" id="UP000031666">
    <property type="component" value="Unassembled WGS sequence"/>
</dbReference>
<feature type="region of interest" description="Disordered" evidence="8">
    <location>
        <begin position="48"/>
        <end position="67"/>
    </location>
</feature>
<dbReference type="InterPro" id="IPR002052">
    <property type="entry name" value="DNA_methylase_N6_adenine_CS"/>
</dbReference>
<dbReference type="Gene3D" id="1.20.1260.30">
    <property type="match status" value="1"/>
</dbReference>
<dbReference type="InterPro" id="IPR051537">
    <property type="entry name" value="DNA_Adenine_Mtase"/>
</dbReference>
<sequence>MLTGQLRNDIDNLWEKFWTGGVTNPLVVIEQISYLMFSRMLDMQETTAEKKSKRTGKPFSRQFPESSEGQLLRWQNFKNMSGAELLPHLRNNVFPHFSQIELNGSDIAQFMADADVEIRSESVLLSAVEMVDKLPLEQSDVKGDIYEYLLSKLSSAGINGQFRTPRHIIDMMVEMLDVQPTDVICDPACGTAGFLSRSMEYLTRVHTSPESIYKDEDGNPVYTGDLLHEYQDHINNKMFWGFDFDSTMLRVSAMNMLLHGVSSANITYQDSLNKNFAGFAQEENFFDKILANPPFKGSLDEQSVNPNVLSMVKTKKTELLFVALILRMLKLGGRSATIVPDGVLFGSSKAHKDLRKELIENNQLEAMISLPSGVFKPYAGVSTGILIFTKGGSTDNVMFYDMQADGYSLDDKRNPIKDNDIPEALAKWKRYSELYQANDLEALTAEFGDKTQKSLYGACRRH</sequence>
<dbReference type="EC" id="2.1.1.72" evidence="2"/>
<feature type="domain" description="N6 adenine-specific DNA methyltransferase N-terminal" evidence="10">
    <location>
        <begin position="6"/>
        <end position="118"/>
    </location>
</feature>
<dbReference type="GO" id="GO:0003677">
    <property type="term" value="F:DNA binding"/>
    <property type="evidence" value="ECO:0007669"/>
    <property type="project" value="InterPro"/>
</dbReference>
<reference evidence="11 12" key="1">
    <citation type="submission" date="2015-01" db="EMBL/GenBank/DDBJ databases">
        <title>Vibrio sp. C94 JCM 19241 whole genome shotgun sequence.</title>
        <authorList>
            <person name="Sawabe T."/>
            <person name="Meirelles P."/>
            <person name="Feng G."/>
            <person name="Sayaka M."/>
            <person name="Hattori M."/>
            <person name="Ohkuma M."/>
        </authorList>
    </citation>
    <scope>NUCLEOTIDE SEQUENCE [LARGE SCALE GENOMIC DNA]</scope>
    <source>
        <strain evidence="12">JCM 19241</strain>
    </source>
</reference>
<evidence type="ECO:0000259" key="9">
    <source>
        <dbReference type="Pfam" id="PF02384"/>
    </source>
</evidence>
<reference evidence="11 12" key="2">
    <citation type="submission" date="2015-01" db="EMBL/GenBank/DDBJ databases">
        <authorList>
            <consortium name="NBRP consortium"/>
            <person name="Sawabe T."/>
            <person name="Meirelles P."/>
            <person name="Feng G."/>
            <person name="Sayaka M."/>
            <person name="Hattori M."/>
            <person name="Ohkuma M."/>
        </authorList>
    </citation>
    <scope>NUCLEOTIDE SEQUENCE [LARGE SCALE GENOMIC DNA]</scope>
    <source>
        <strain evidence="12">JCM 19241</strain>
    </source>
</reference>
<evidence type="ECO:0000256" key="1">
    <source>
        <dbReference type="ARBA" id="ARBA00006594"/>
    </source>
</evidence>
<dbReference type="InterPro" id="IPR003356">
    <property type="entry name" value="DNA_methylase_A-5"/>
</dbReference>
<dbReference type="Gene3D" id="3.40.50.150">
    <property type="entry name" value="Vaccinia Virus protein VP39"/>
    <property type="match status" value="1"/>
</dbReference>
<evidence type="ECO:0000256" key="6">
    <source>
        <dbReference type="ARBA" id="ARBA00022747"/>
    </source>
</evidence>
<evidence type="ECO:0000313" key="12">
    <source>
        <dbReference type="Proteomes" id="UP000031666"/>
    </source>
</evidence>
<name>A0A0B8QEM5_9VIBR</name>